<organism evidence="3 4">
    <name type="scientific">Fusarium austroafricanum</name>
    <dbReference type="NCBI Taxonomy" id="2364996"/>
    <lineage>
        <taxon>Eukaryota</taxon>
        <taxon>Fungi</taxon>
        <taxon>Dikarya</taxon>
        <taxon>Ascomycota</taxon>
        <taxon>Pezizomycotina</taxon>
        <taxon>Sordariomycetes</taxon>
        <taxon>Hypocreomycetidae</taxon>
        <taxon>Hypocreales</taxon>
        <taxon>Nectriaceae</taxon>
        <taxon>Fusarium</taxon>
        <taxon>Fusarium concolor species complex</taxon>
    </lineage>
</organism>
<feature type="chain" id="PRO_5034005366" evidence="1">
    <location>
        <begin position="25"/>
        <end position="190"/>
    </location>
</feature>
<evidence type="ECO:0000313" key="4">
    <source>
        <dbReference type="Proteomes" id="UP000605986"/>
    </source>
</evidence>
<dbReference type="PRINTS" id="PR00837">
    <property type="entry name" value="V5TPXLIKE"/>
</dbReference>
<feature type="signal peptide" evidence="1">
    <location>
        <begin position="1"/>
        <end position="24"/>
    </location>
</feature>
<sequence>MLLNNICNASYILLVLHLFAGVIASPTGGKDGSIENKSLSARGLTTDQQSALEVHNQARAEYSIAPLVWDTKLEAGARNWAQTIVKTGEYKHSGQAGMGENIFMSSVYEKFYFPGYPRTMKPNTILTKQMWDQSITKKKFFGDYTQCIWGNTTRVGMASVRGVVGGVPMEVVVAWYSPQGNWIDGPIPIF</sequence>
<accession>A0A8H4KL06</accession>
<keyword evidence="1" id="KW-0732">Signal</keyword>
<dbReference type="Gene3D" id="3.40.33.10">
    <property type="entry name" value="CAP"/>
    <property type="match status" value="1"/>
</dbReference>
<keyword evidence="4" id="KW-1185">Reference proteome</keyword>
<dbReference type="SUPFAM" id="SSF55797">
    <property type="entry name" value="PR-1-like"/>
    <property type="match status" value="1"/>
</dbReference>
<feature type="domain" description="SCP" evidence="2">
    <location>
        <begin position="46"/>
        <end position="184"/>
    </location>
</feature>
<evidence type="ECO:0000259" key="2">
    <source>
        <dbReference type="SMART" id="SM00198"/>
    </source>
</evidence>
<dbReference type="SMART" id="SM00198">
    <property type="entry name" value="SCP"/>
    <property type="match status" value="1"/>
</dbReference>
<reference evidence="3" key="1">
    <citation type="submission" date="2020-01" db="EMBL/GenBank/DDBJ databases">
        <title>Identification and distribution of gene clusters putatively required for synthesis of sphingolipid metabolism inhibitors in phylogenetically diverse species of the filamentous fungus Fusarium.</title>
        <authorList>
            <person name="Kim H.-S."/>
            <person name="Busman M."/>
            <person name="Brown D.W."/>
            <person name="Divon H."/>
            <person name="Uhlig S."/>
            <person name="Proctor R.H."/>
        </authorList>
    </citation>
    <scope>NUCLEOTIDE SEQUENCE</scope>
    <source>
        <strain evidence="3">NRRL 53441</strain>
    </source>
</reference>
<proteinExistence type="predicted"/>
<evidence type="ECO:0000313" key="3">
    <source>
        <dbReference type="EMBL" id="KAF4452211.1"/>
    </source>
</evidence>
<dbReference type="AlphaFoldDB" id="A0A8H4KL06"/>
<dbReference type="OrthoDB" id="43654at2759"/>
<comment type="caution">
    <text evidence="3">The sequence shown here is derived from an EMBL/GenBank/DDBJ whole genome shotgun (WGS) entry which is preliminary data.</text>
</comment>
<evidence type="ECO:0000256" key="1">
    <source>
        <dbReference type="SAM" id="SignalP"/>
    </source>
</evidence>
<dbReference type="PANTHER" id="PTHR10334">
    <property type="entry name" value="CYSTEINE-RICH SECRETORY PROTEIN-RELATED"/>
    <property type="match status" value="1"/>
</dbReference>
<dbReference type="Proteomes" id="UP000605986">
    <property type="component" value="Unassembled WGS sequence"/>
</dbReference>
<name>A0A8H4KL06_9HYPO</name>
<dbReference type="Pfam" id="PF00188">
    <property type="entry name" value="CAP"/>
    <property type="match status" value="1"/>
</dbReference>
<dbReference type="InterPro" id="IPR014044">
    <property type="entry name" value="CAP_dom"/>
</dbReference>
<dbReference type="EMBL" id="JAADJG010000195">
    <property type="protein sequence ID" value="KAF4452211.1"/>
    <property type="molecule type" value="Genomic_DNA"/>
</dbReference>
<dbReference type="InterPro" id="IPR001283">
    <property type="entry name" value="CRISP-related"/>
</dbReference>
<protein>
    <submittedName>
        <fullName evidence="3">SCP-like extracellular protein</fullName>
    </submittedName>
</protein>
<dbReference type="InterPro" id="IPR035940">
    <property type="entry name" value="CAP_sf"/>
</dbReference>
<gene>
    <name evidence="3" type="ORF">F53441_4951</name>
</gene>